<comment type="caution">
    <text evidence="1">The sequence shown here is derived from an EMBL/GenBank/DDBJ whole genome shotgun (WGS) entry which is preliminary data.</text>
</comment>
<gene>
    <name evidence="1" type="ORF">AAX29_01257</name>
</gene>
<evidence type="ECO:0000313" key="2">
    <source>
        <dbReference type="Proteomes" id="UP000093281"/>
    </source>
</evidence>
<dbReference type="OrthoDB" id="5349574at2"/>
<dbReference type="EMBL" id="LCUJ01000003">
    <property type="protein sequence ID" value="OCL99443.1"/>
    <property type="molecule type" value="Genomic_DNA"/>
</dbReference>
<name>A0A1C0B785_9BACT</name>
<accession>A0A1C0B785</accession>
<sequence>MEQKVFSVMSEEFTKNYDFYKDYDDMVIHKETEQIFKTNFINGMVQLVPVSNHTAMEKIEQGLSEFAKELKRQGF</sequence>
<organism evidence="1 2">
    <name type="scientific">Aliarcobacter thereius</name>
    <dbReference type="NCBI Taxonomy" id="544718"/>
    <lineage>
        <taxon>Bacteria</taxon>
        <taxon>Pseudomonadati</taxon>
        <taxon>Campylobacterota</taxon>
        <taxon>Epsilonproteobacteria</taxon>
        <taxon>Campylobacterales</taxon>
        <taxon>Arcobacteraceae</taxon>
        <taxon>Aliarcobacter</taxon>
    </lineage>
</organism>
<dbReference type="AlphaFoldDB" id="A0A1C0B785"/>
<proteinExistence type="predicted"/>
<reference evidence="2" key="1">
    <citation type="submission" date="2015-05" db="EMBL/GenBank/DDBJ databases">
        <authorList>
            <person name="Rovetto F."/>
            <person name="Cocolin L."/>
            <person name="Illeghems K."/>
            <person name="Van Nieuwerburgh F."/>
            <person name="Houf K."/>
        </authorList>
    </citation>
    <scope>NUCLEOTIDE SEQUENCE [LARGE SCALE GENOMIC DNA]</scope>
    <source>
        <strain evidence="2">DU22</strain>
    </source>
</reference>
<dbReference type="PATRIC" id="fig|544718.51.peg.1228"/>
<dbReference type="RefSeq" id="WP_066186356.1">
    <property type="nucleotide sequence ID" value="NZ_LCUJ01000003.1"/>
</dbReference>
<dbReference type="Proteomes" id="UP000093281">
    <property type="component" value="Unassembled WGS sequence"/>
</dbReference>
<protein>
    <submittedName>
        <fullName evidence="1">Uncharacterized protein</fullName>
    </submittedName>
</protein>
<evidence type="ECO:0000313" key="1">
    <source>
        <dbReference type="EMBL" id="OCL99443.1"/>
    </source>
</evidence>